<dbReference type="Proteomes" id="UP001488838">
    <property type="component" value="Unassembled WGS sequence"/>
</dbReference>
<gene>
    <name evidence="2" type="ORF">U0070_009281</name>
</gene>
<sequence>MWRPLHPAAPVCFHHWWRRMVGFRRVTRGRSFPYQVNRLCSVHPSFLLQSSPPYSQEEAPSCSQVAWRPPHPPYALDRLL</sequence>
<evidence type="ECO:0000313" key="2">
    <source>
        <dbReference type="EMBL" id="KAK7816756.1"/>
    </source>
</evidence>
<name>A0AAW0IRL5_MYOGA</name>
<dbReference type="AlphaFoldDB" id="A0AAW0IRL5"/>
<evidence type="ECO:0000313" key="3">
    <source>
        <dbReference type="Proteomes" id="UP001488838"/>
    </source>
</evidence>
<protein>
    <recommendedName>
        <fullName evidence="4">Secreted protein</fullName>
    </recommendedName>
</protein>
<evidence type="ECO:0008006" key="4">
    <source>
        <dbReference type="Google" id="ProtNLM"/>
    </source>
</evidence>
<proteinExistence type="predicted"/>
<organism evidence="2 3">
    <name type="scientific">Myodes glareolus</name>
    <name type="common">Bank vole</name>
    <name type="synonym">Clethrionomys glareolus</name>
    <dbReference type="NCBI Taxonomy" id="447135"/>
    <lineage>
        <taxon>Eukaryota</taxon>
        <taxon>Metazoa</taxon>
        <taxon>Chordata</taxon>
        <taxon>Craniata</taxon>
        <taxon>Vertebrata</taxon>
        <taxon>Euteleostomi</taxon>
        <taxon>Mammalia</taxon>
        <taxon>Eutheria</taxon>
        <taxon>Euarchontoglires</taxon>
        <taxon>Glires</taxon>
        <taxon>Rodentia</taxon>
        <taxon>Myomorpha</taxon>
        <taxon>Muroidea</taxon>
        <taxon>Cricetidae</taxon>
        <taxon>Arvicolinae</taxon>
        <taxon>Myodes</taxon>
    </lineage>
</organism>
<feature type="region of interest" description="Disordered" evidence="1">
    <location>
        <begin position="51"/>
        <end position="70"/>
    </location>
</feature>
<evidence type="ECO:0000256" key="1">
    <source>
        <dbReference type="SAM" id="MobiDB-lite"/>
    </source>
</evidence>
<reference evidence="2 3" key="1">
    <citation type="journal article" date="2023" name="bioRxiv">
        <title>Conserved and derived expression patterns and positive selection on dental genes reveal complex evolutionary context of ever-growing rodent molars.</title>
        <authorList>
            <person name="Calamari Z.T."/>
            <person name="Song A."/>
            <person name="Cohen E."/>
            <person name="Akter M."/>
            <person name="Roy R.D."/>
            <person name="Hallikas O."/>
            <person name="Christensen M.M."/>
            <person name="Li P."/>
            <person name="Marangoni P."/>
            <person name="Jernvall J."/>
            <person name="Klein O.D."/>
        </authorList>
    </citation>
    <scope>NUCLEOTIDE SEQUENCE [LARGE SCALE GENOMIC DNA]</scope>
    <source>
        <strain evidence="2">V071</strain>
    </source>
</reference>
<accession>A0AAW0IRL5</accession>
<comment type="caution">
    <text evidence="2">The sequence shown here is derived from an EMBL/GenBank/DDBJ whole genome shotgun (WGS) entry which is preliminary data.</text>
</comment>
<dbReference type="EMBL" id="JBBHLL010000100">
    <property type="protein sequence ID" value="KAK7816756.1"/>
    <property type="molecule type" value="Genomic_DNA"/>
</dbReference>
<keyword evidence="3" id="KW-1185">Reference proteome</keyword>